<evidence type="ECO:0000256" key="1">
    <source>
        <dbReference type="PROSITE-ProRule" id="PRU00191"/>
    </source>
</evidence>
<accession>A0A034W5U3</accession>
<dbReference type="InterPro" id="IPR000980">
    <property type="entry name" value="SH2"/>
</dbReference>
<name>A0A034W5U3_BACDO</name>
<evidence type="ECO:0000256" key="2">
    <source>
        <dbReference type="SAM" id="SignalP"/>
    </source>
</evidence>
<reference evidence="4" key="1">
    <citation type="journal article" date="2014" name="BMC Genomics">
        <title>Characterizing the developmental transcriptome of the oriental fruit fly, Bactrocera dorsalis (Diptera: Tephritidae) through comparative genomic analysis with Drosophila melanogaster utilizing modENCODE datasets.</title>
        <authorList>
            <person name="Geib S.M."/>
            <person name="Calla B."/>
            <person name="Hall B."/>
            <person name="Hou S."/>
            <person name="Manoukis N.C."/>
        </authorList>
    </citation>
    <scope>NUCLEOTIDE SEQUENCE</scope>
    <source>
        <strain evidence="4">Punador</strain>
    </source>
</reference>
<dbReference type="OrthoDB" id="10044490at2759"/>
<evidence type="ECO:0000313" key="4">
    <source>
        <dbReference type="EMBL" id="JAC50084.1"/>
    </source>
</evidence>
<dbReference type="EMBL" id="GAKP01008868">
    <property type="protein sequence ID" value="JAC50084.1"/>
    <property type="molecule type" value="Transcribed_RNA"/>
</dbReference>
<feature type="domain" description="SH2" evidence="3">
    <location>
        <begin position="117"/>
        <end position="220"/>
    </location>
</feature>
<dbReference type="SMART" id="SM00252">
    <property type="entry name" value="SH2"/>
    <property type="match status" value="1"/>
</dbReference>
<keyword evidence="2" id="KW-0732">Signal</keyword>
<keyword evidence="1" id="KW-0727">SH2 domain</keyword>
<dbReference type="CDD" id="cd00173">
    <property type="entry name" value="SH2"/>
    <property type="match status" value="1"/>
</dbReference>
<protein>
    <recommendedName>
        <fullName evidence="3">SH2 domain-containing protein</fullName>
    </recommendedName>
</protein>
<dbReference type="PROSITE" id="PS50001">
    <property type="entry name" value="SH2"/>
    <property type="match status" value="1"/>
</dbReference>
<feature type="chain" id="PRO_5007369209" description="SH2 domain-containing protein" evidence="2">
    <location>
        <begin position="23"/>
        <end position="222"/>
    </location>
</feature>
<dbReference type="Gene3D" id="3.30.505.10">
    <property type="entry name" value="SH2 domain"/>
    <property type="match status" value="1"/>
</dbReference>
<feature type="signal peptide" evidence="2">
    <location>
        <begin position="1"/>
        <end position="22"/>
    </location>
</feature>
<organism evidence="4">
    <name type="scientific">Bactrocera dorsalis</name>
    <name type="common">Oriental fruit fly</name>
    <name type="synonym">Dacus dorsalis</name>
    <dbReference type="NCBI Taxonomy" id="27457"/>
    <lineage>
        <taxon>Eukaryota</taxon>
        <taxon>Metazoa</taxon>
        <taxon>Ecdysozoa</taxon>
        <taxon>Arthropoda</taxon>
        <taxon>Hexapoda</taxon>
        <taxon>Insecta</taxon>
        <taxon>Pterygota</taxon>
        <taxon>Neoptera</taxon>
        <taxon>Endopterygota</taxon>
        <taxon>Diptera</taxon>
        <taxon>Brachycera</taxon>
        <taxon>Muscomorpha</taxon>
        <taxon>Tephritoidea</taxon>
        <taxon>Tephritidae</taxon>
        <taxon>Bactrocera</taxon>
        <taxon>Bactrocera</taxon>
    </lineage>
</organism>
<dbReference type="InterPro" id="IPR036860">
    <property type="entry name" value="SH2_dom_sf"/>
</dbReference>
<evidence type="ECO:0000259" key="3">
    <source>
        <dbReference type="PROSITE" id="PS50001"/>
    </source>
</evidence>
<proteinExistence type="predicted"/>
<dbReference type="AlphaFoldDB" id="A0A034W5U3"/>
<sequence length="222" mass="25972">MCWCLRVYWTVLHNLFTRFVTAFADSVYNSDLCARLMCCSHTTCCFCCGHCLFYKHTQHEARKSNDNDGEERELTLADIEEGQAKATSPFQHHDYVIVDDIDANYLEIERRKIETEHYYRLVDRASAEQILNFREDGACLVRPFKEADLSIKYIVTVYAQQQYFHLFIRQLNCKDSYCIGQQKPNERIFKSPSDIIDFYSLNALQCTNKNITVCLVLKPIVT</sequence>
<dbReference type="EMBL" id="GAKP01008867">
    <property type="protein sequence ID" value="JAC50085.1"/>
    <property type="molecule type" value="Transcribed_RNA"/>
</dbReference>
<dbReference type="SUPFAM" id="SSF55550">
    <property type="entry name" value="SH2 domain"/>
    <property type="match status" value="1"/>
</dbReference>